<dbReference type="EMBL" id="JBHSDJ010000112">
    <property type="protein sequence ID" value="MFC4248057.1"/>
    <property type="molecule type" value="Genomic_DNA"/>
</dbReference>
<dbReference type="Proteomes" id="UP001595821">
    <property type="component" value="Unassembled WGS sequence"/>
</dbReference>
<feature type="domain" description="VOC" evidence="1">
    <location>
        <begin position="168"/>
        <end position="279"/>
    </location>
</feature>
<reference evidence="2 3" key="1">
    <citation type="journal article" date="2014" name="Int. J. Syst. Evol. Microbiol.">
        <title>Complete genome sequence of Corynebacterium casei LMG S-19264T (=DSM 44701T), isolated from a smear-ripened cheese.</title>
        <authorList>
            <consortium name="US DOE Joint Genome Institute (JGI-PGF)"/>
            <person name="Walter F."/>
            <person name="Albersmeier A."/>
            <person name="Kalinowski J."/>
            <person name="Ruckert C."/>
        </authorList>
    </citation>
    <scope>NUCLEOTIDE SEQUENCE [LARGE SCALE GENOMIC DNA]</scope>
    <source>
        <strain evidence="2 3">IBRC-M 10912</strain>
    </source>
</reference>
<dbReference type="InterPro" id="IPR037523">
    <property type="entry name" value="VOC_core"/>
</dbReference>
<dbReference type="PANTHER" id="PTHR43279">
    <property type="entry name" value="CATECHOL-2,3-DIOXYGENASE"/>
    <property type="match status" value="1"/>
</dbReference>
<dbReference type="PANTHER" id="PTHR43279:SF1">
    <property type="entry name" value="CATECHOL-2,3-DIOXYGENASE"/>
    <property type="match status" value="1"/>
</dbReference>
<organism evidence="2 3">
    <name type="scientific">Natribaculum luteum</name>
    <dbReference type="NCBI Taxonomy" id="1586232"/>
    <lineage>
        <taxon>Archaea</taxon>
        <taxon>Methanobacteriati</taxon>
        <taxon>Methanobacteriota</taxon>
        <taxon>Stenosarchaea group</taxon>
        <taxon>Halobacteria</taxon>
        <taxon>Halobacteriales</taxon>
        <taxon>Natrialbaceae</taxon>
        <taxon>Natribaculum</taxon>
    </lineage>
</organism>
<proteinExistence type="predicted"/>
<evidence type="ECO:0000313" key="2">
    <source>
        <dbReference type="EMBL" id="MFC4248057.1"/>
    </source>
</evidence>
<protein>
    <submittedName>
        <fullName evidence="2">VOC family protein</fullName>
    </submittedName>
</protein>
<dbReference type="AlphaFoldDB" id="A0ABD5P1A1"/>
<name>A0ABD5P1A1_9EURY</name>
<dbReference type="PROSITE" id="PS51819">
    <property type="entry name" value="VOC"/>
    <property type="match status" value="2"/>
</dbReference>
<dbReference type="GeneID" id="71856263"/>
<comment type="caution">
    <text evidence="2">The sequence shown here is derived from an EMBL/GenBank/DDBJ whole genome shotgun (WGS) entry which is preliminary data.</text>
</comment>
<dbReference type="Gene3D" id="3.10.180.10">
    <property type="entry name" value="2,3-Dihydroxybiphenyl 1,2-Dioxygenase, domain 1"/>
    <property type="match status" value="2"/>
</dbReference>
<dbReference type="InterPro" id="IPR004360">
    <property type="entry name" value="Glyas_Fos-R_dOase_dom"/>
</dbReference>
<gene>
    <name evidence="2" type="ORF">ACFOZ7_14085</name>
</gene>
<accession>A0ABD5P1A1</accession>
<dbReference type="CDD" id="cd16359">
    <property type="entry name" value="VOC_BsCatE_like_C"/>
    <property type="match status" value="1"/>
</dbReference>
<dbReference type="Pfam" id="PF00903">
    <property type="entry name" value="Glyoxalase"/>
    <property type="match status" value="2"/>
</dbReference>
<feature type="domain" description="VOC" evidence="1">
    <location>
        <begin position="12"/>
        <end position="127"/>
    </location>
</feature>
<dbReference type="RefSeq" id="WP_246975303.1">
    <property type="nucleotide sequence ID" value="NZ_CP095398.1"/>
</dbReference>
<evidence type="ECO:0000259" key="1">
    <source>
        <dbReference type="PROSITE" id="PS51819"/>
    </source>
</evidence>
<sequence>MTRTPLVPDTARIGRTALVVADLEETTDFYRDVVGLAVQSRSETTATLGAGETPLLVLHRDEDAEPRRRDQAGLFHNAFRVPSRTALGAALDRIQDRWELDGASDHHVSEALYLTDPEGNGVEIYRDLPREQWPRADDGRIHLGTVPLDLADVAAASDGATRVPPETTVGHVHIEASSLEAARAFYVDTLGMRVQTDVRSALFLSAGDYHHHLGVNTWNGRSQPAGGRGLAWFELVVPDEETLATVRRQLEAADVSVGERAGCLEIAAPDGITLRIRSE</sequence>
<dbReference type="SUPFAM" id="SSF54593">
    <property type="entry name" value="Glyoxalase/Bleomycin resistance protein/Dihydroxybiphenyl dioxygenase"/>
    <property type="match status" value="2"/>
</dbReference>
<dbReference type="InterPro" id="IPR029068">
    <property type="entry name" value="Glyas_Bleomycin-R_OHBP_Dase"/>
</dbReference>
<evidence type="ECO:0000313" key="3">
    <source>
        <dbReference type="Proteomes" id="UP001595821"/>
    </source>
</evidence>